<dbReference type="InterPro" id="IPR029058">
    <property type="entry name" value="AB_hydrolase_fold"/>
</dbReference>
<dbReference type="GO" id="GO:0080031">
    <property type="term" value="F:methyl salicylate esterase activity"/>
    <property type="evidence" value="ECO:0007669"/>
    <property type="project" value="TreeGrafter"/>
</dbReference>
<dbReference type="PANTHER" id="PTHR10992:SF1066">
    <property type="entry name" value="METHYL JASMONATE ESTERASE 1"/>
    <property type="match status" value="1"/>
</dbReference>
<evidence type="ECO:0000313" key="3">
    <source>
        <dbReference type="RefSeq" id="XP_027090050.2"/>
    </source>
</evidence>
<protein>
    <submittedName>
        <fullName evidence="3">Methyl jasmonate esterase 1-like</fullName>
    </submittedName>
</protein>
<dbReference type="OrthoDB" id="1106577at2759"/>
<dbReference type="GO" id="GO:0080030">
    <property type="term" value="F:methyl indole-3-acetate esterase activity"/>
    <property type="evidence" value="ECO:0007669"/>
    <property type="project" value="TreeGrafter"/>
</dbReference>
<dbReference type="Proteomes" id="UP001652660">
    <property type="component" value="Chromosome 1c"/>
</dbReference>
<dbReference type="SUPFAM" id="SSF53474">
    <property type="entry name" value="alpha/beta-Hydrolases"/>
    <property type="match status" value="1"/>
</dbReference>
<evidence type="ECO:0000313" key="2">
    <source>
        <dbReference type="Proteomes" id="UP001652660"/>
    </source>
</evidence>
<reference evidence="3" key="2">
    <citation type="submission" date="2025-08" db="UniProtKB">
        <authorList>
            <consortium name="RefSeq"/>
        </authorList>
    </citation>
    <scope>IDENTIFICATION</scope>
    <source>
        <tissue evidence="3">Leaves</tissue>
    </source>
</reference>
<sequence length="302" mass="33670">MIGIRHTNKTPRKATKMATFYGFLVGLAIVFLAYSPSSSAVHFVLIHGSCHGAWCWYKLATLLEQAGHKVAAVDLAYSGRNQVPLEFVHTFDEYHKPLFKYLESLSPKDKVVLVGHSYGGYGVSSALERFPEKVLGGVFASAFMVGPNFTLEDTNKFLLRPDQVDDSFVIGDPIRIMLFGPHFAATMLYQNSPPEDLKLANYSMRLTQLFRGDLANRQIRVTKERYGSVPRAYVVGLEDKAITPDVQKLMIARTPPQVVREIEGADHMILFSKPQEFANNLIEIAESFESFGQGGSPHGYAF</sequence>
<proteinExistence type="predicted"/>
<dbReference type="GO" id="GO:0080032">
    <property type="term" value="F:methyl jasmonate esterase activity"/>
    <property type="evidence" value="ECO:0007669"/>
    <property type="project" value="TreeGrafter"/>
</dbReference>
<gene>
    <name evidence="3" type="primary">LOC113710827</name>
</gene>
<evidence type="ECO:0000259" key="1">
    <source>
        <dbReference type="Pfam" id="PF12697"/>
    </source>
</evidence>
<dbReference type="GeneID" id="113710827"/>
<dbReference type="PANTHER" id="PTHR10992">
    <property type="entry name" value="METHYLESTERASE FAMILY MEMBER"/>
    <property type="match status" value="1"/>
</dbReference>
<dbReference type="GO" id="GO:0009696">
    <property type="term" value="P:salicylic acid metabolic process"/>
    <property type="evidence" value="ECO:0007669"/>
    <property type="project" value="TreeGrafter"/>
</dbReference>
<dbReference type="Pfam" id="PF12697">
    <property type="entry name" value="Abhydrolase_6"/>
    <property type="match status" value="1"/>
</dbReference>
<name>A0A6P6UGQ1_COFAR</name>
<dbReference type="InterPro" id="IPR000073">
    <property type="entry name" value="AB_hydrolase_1"/>
</dbReference>
<dbReference type="RefSeq" id="XP_027090050.2">
    <property type="nucleotide sequence ID" value="XM_027234249.2"/>
</dbReference>
<keyword evidence="2" id="KW-1185">Reference proteome</keyword>
<dbReference type="AlphaFoldDB" id="A0A6P6UGQ1"/>
<accession>A0A6P6UGQ1</accession>
<organism evidence="2 3">
    <name type="scientific">Coffea arabica</name>
    <name type="common">Arabian coffee</name>
    <dbReference type="NCBI Taxonomy" id="13443"/>
    <lineage>
        <taxon>Eukaryota</taxon>
        <taxon>Viridiplantae</taxon>
        <taxon>Streptophyta</taxon>
        <taxon>Embryophyta</taxon>
        <taxon>Tracheophyta</taxon>
        <taxon>Spermatophyta</taxon>
        <taxon>Magnoliopsida</taxon>
        <taxon>eudicotyledons</taxon>
        <taxon>Gunneridae</taxon>
        <taxon>Pentapetalae</taxon>
        <taxon>asterids</taxon>
        <taxon>lamiids</taxon>
        <taxon>Gentianales</taxon>
        <taxon>Rubiaceae</taxon>
        <taxon>Ixoroideae</taxon>
        <taxon>Gardenieae complex</taxon>
        <taxon>Bertiereae - Coffeeae clade</taxon>
        <taxon>Coffeeae</taxon>
        <taxon>Coffea</taxon>
    </lineage>
</organism>
<reference evidence="2" key="1">
    <citation type="journal article" date="2025" name="Foods">
        <title>Unveiling the Microbial Signatures of Arabica Coffee Cherries: Insights into Ripeness Specific Diversity, Functional Traits, and Implications for Quality and Safety.</title>
        <authorList>
            <consortium name="RefSeq"/>
            <person name="Tenea G.N."/>
            <person name="Cifuentes V."/>
            <person name="Reyes P."/>
            <person name="Cevallos-Vallejos M."/>
        </authorList>
    </citation>
    <scope>NUCLEOTIDE SEQUENCE [LARGE SCALE GENOMIC DNA]</scope>
</reference>
<dbReference type="InterPro" id="IPR045889">
    <property type="entry name" value="MES/HNL"/>
</dbReference>
<dbReference type="Gene3D" id="3.40.50.1820">
    <property type="entry name" value="alpha/beta hydrolase"/>
    <property type="match status" value="1"/>
</dbReference>
<feature type="domain" description="AB hydrolase-1" evidence="1">
    <location>
        <begin position="43"/>
        <end position="278"/>
    </location>
</feature>
<dbReference type="GO" id="GO:0009694">
    <property type="term" value="P:jasmonic acid metabolic process"/>
    <property type="evidence" value="ECO:0007669"/>
    <property type="project" value="TreeGrafter"/>
</dbReference>